<comment type="similarity">
    <text evidence="1">Belongs to the CIA30 family.</text>
</comment>
<organism evidence="3 4">
    <name type="scientific">Mycolicibacterium poriferae</name>
    <dbReference type="NCBI Taxonomy" id="39694"/>
    <lineage>
        <taxon>Bacteria</taxon>
        <taxon>Bacillati</taxon>
        <taxon>Actinomycetota</taxon>
        <taxon>Actinomycetes</taxon>
        <taxon>Mycobacteriales</taxon>
        <taxon>Mycobacteriaceae</taxon>
        <taxon>Mycolicibacterium</taxon>
    </lineage>
</organism>
<dbReference type="KEGG" id="mpof:MPOR_04900"/>
<dbReference type="EMBL" id="AP022570">
    <property type="protein sequence ID" value="BBX49464.1"/>
    <property type="molecule type" value="Genomic_DNA"/>
</dbReference>
<protein>
    <submittedName>
        <fullName evidence="3">CIA30 family protein</fullName>
    </submittedName>
</protein>
<dbReference type="RefSeq" id="WP_163672325.1">
    <property type="nucleotide sequence ID" value="NZ_AP022570.1"/>
</dbReference>
<dbReference type="PANTHER" id="PTHR13194:SF19">
    <property type="entry name" value="NAD(P)-BINDING ROSSMANN-FOLD SUPERFAMILY PROTEIN"/>
    <property type="match status" value="1"/>
</dbReference>
<dbReference type="InterPro" id="IPR039131">
    <property type="entry name" value="NDUFAF1"/>
</dbReference>
<name>A0A6N4V3T4_9MYCO</name>
<proteinExistence type="inferred from homology"/>
<evidence type="ECO:0000256" key="1">
    <source>
        <dbReference type="ARBA" id="ARBA00007884"/>
    </source>
</evidence>
<gene>
    <name evidence="3" type="ORF">MPOR_04900</name>
</gene>
<evidence type="ECO:0000259" key="2">
    <source>
        <dbReference type="Pfam" id="PF08547"/>
    </source>
</evidence>
<reference evidence="3 4" key="1">
    <citation type="journal article" date="2019" name="Emerg. Microbes Infect.">
        <title>Comprehensive subspecies identification of 175 nontuberculous mycobacteria species based on 7547 genomic profiles.</title>
        <authorList>
            <person name="Matsumoto Y."/>
            <person name="Kinjo T."/>
            <person name="Motooka D."/>
            <person name="Nabeya D."/>
            <person name="Jung N."/>
            <person name="Uechi K."/>
            <person name="Horii T."/>
            <person name="Iida T."/>
            <person name="Fujita J."/>
            <person name="Nakamura S."/>
        </authorList>
    </citation>
    <scope>NUCLEOTIDE SEQUENCE [LARGE SCALE GENOMIC DNA]</scope>
    <source>
        <strain evidence="3 4">JCM 12603</strain>
    </source>
</reference>
<dbReference type="Pfam" id="PF08547">
    <property type="entry name" value="CIA30"/>
    <property type="match status" value="1"/>
</dbReference>
<keyword evidence="4" id="KW-1185">Reference proteome</keyword>
<accession>A0A6N4V3T4</accession>
<dbReference type="SUPFAM" id="SSF49785">
    <property type="entry name" value="Galactose-binding domain-like"/>
    <property type="match status" value="1"/>
</dbReference>
<feature type="domain" description="NADH:ubiquinone oxidoreductase intermediate-associated protein 30" evidence="2">
    <location>
        <begin position="43"/>
        <end position="195"/>
    </location>
</feature>
<dbReference type="PANTHER" id="PTHR13194">
    <property type="entry name" value="COMPLEX I INTERMEDIATE-ASSOCIATED PROTEIN 30"/>
    <property type="match status" value="1"/>
</dbReference>
<dbReference type="AlphaFoldDB" id="A0A6N4V3T4"/>
<dbReference type="Proteomes" id="UP000466785">
    <property type="component" value="Chromosome"/>
</dbReference>
<sequence length="202" mass="21027">MLIWAALLVTSCGKAGPPPADDTTEPAATAGASERAVALVDLDDAGEVAAWTTVNDPVMGGMSTSRIAFGNGGLMFSGVISLENNGGFASARSPQNPEIGRRAAGAKALRVHAVGDGKTYMVKVGIAGQTWSYIQRFPTEAAVPRIYDLPIDGFEPVGKRLKPAPDAPPTMDPSTIDQLAVYVLDKQQGRFDITVTAIDAIG</sequence>
<dbReference type="InterPro" id="IPR008979">
    <property type="entry name" value="Galactose-bd-like_sf"/>
</dbReference>
<evidence type="ECO:0000313" key="3">
    <source>
        <dbReference type="EMBL" id="BBX49464.1"/>
    </source>
</evidence>
<dbReference type="InterPro" id="IPR013857">
    <property type="entry name" value="NADH-UbQ_OxRdtase-assoc_prot30"/>
</dbReference>
<evidence type="ECO:0000313" key="4">
    <source>
        <dbReference type="Proteomes" id="UP000466785"/>
    </source>
</evidence>